<dbReference type="RefSeq" id="WP_184813715.1">
    <property type="nucleotide sequence ID" value="NZ_JACHJQ010000006.1"/>
</dbReference>
<sequence>MTATENPRPRLRPGFTALLVIVTVANVAALVLAVAAWSEESTYGGDLTGLGMLSILVTVAALAGIAGAWLRRPWGPPLYFAAQAMGFLFLLFAAPDAITLFTFVPLALAGLLWFLAG</sequence>
<feature type="transmembrane region" description="Helical" evidence="1">
    <location>
        <begin position="49"/>
        <end position="70"/>
    </location>
</feature>
<feature type="transmembrane region" description="Helical" evidence="1">
    <location>
        <begin position="100"/>
        <end position="116"/>
    </location>
</feature>
<accession>A0A7W7QAE2</accession>
<evidence type="ECO:0000313" key="2">
    <source>
        <dbReference type="EMBL" id="MBB4909634.1"/>
    </source>
</evidence>
<dbReference type="AlphaFoldDB" id="A0A7W7QAE2"/>
<organism evidence="2 3">
    <name type="scientific">Actinophytocola algeriensis</name>
    <dbReference type="NCBI Taxonomy" id="1768010"/>
    <lineage>
        <taxon>Bacteria</taxon>
        <taxon>Bacillati</taxon>
        <taxon>Actinomycetota</taxon>
        <taxon>Actinomycetes</taxon>
        <taxon>Pseudonocardiales</taxon>
        <taxon>Pseudonocardiaceae</taxon>
    </lineage>
</organism>
<keyword evidence="1" id="KW-0472">Membrane</keyword>
<protein>
    <submittedName>
        <fullName evidence="2">Uncharacterized protein</fullName>
    </submittedName>
</protein>
<name>A0A7W7QAE2_9PSEU</name>
<reference evidence="2 3" key="1">
    <citation type="submission" date="2020-08" db="EMBL/GenBank/DDBJ databases">
        <title>Genomic Encyclopedia of Type Strains, Phase III (KMG-III): the genomes of soil and plant-associated and newly described type strains.</title>
        <authorList>
            <person name="Whitman W."/>
        </authorList>
    </citation>
    <scope>NUCLEOTIDE SEQUENCE [LARGE SCALE GENOMIC DNA]</scope>
    <source>
        <strain evidence="2 3">CECT 8960</strain>
    </source>
</reference>
<dbReference type="EMBL" id="JACHJQ010000006">
    <property type="protein sequence ID" value="MBB4909634.1"/>
    <property type="molecule type" value="Genomic_DNA"/>
</dbReference>
<comment type="caution">
    <text evidence="2">The sequence shown here is derived from an EMBL/GenBank/DDBJ whole genome shotgun (WGS) entry which is preliminary data.</text>
</comment>
<keyword evidence="3" id="KW-1185">Reference proteome</keyword>
<feature type="transmembrane region" description="Helical" evidence="1">
    <location>
        <begin position="15"/>
        <end position="37"/>
    </location>
</feature>
<feature type="transmembrane region" description="Helical" evidence="1">
    <location>
        <begin position="77"/>
        <end position="94"/>
    </location>
</feature>
<gene>
    <name evidence="2" type="ORF">FHR82_005892</name>
</gene>
<keyword evidence="1" id="KW-1133">Transmembrane helix</keyword>
<evidence type="ECO:0000256" key="1">
    <source>
        <dbReference type="SAM" id="Phobius"/>
    </source>
</evidence>
<evidence type="ECO:0000313" key="3">
    <source>
        <dbReference type="Proteomes" id="UP000520767"/>
    </source>
</evidence>
<keyword evidence="1" id="KW-0812">Transmembrane</keyword>
<dbReference type="Proteomes" id="UP000520767">
    <property type="component" value="Unassembled WGS sequence"/>
</dbReference>
<proteinExistence type="predicted"/>